<name>A0A8C2W5B0_CHILA</name>
<feature type="compositionally biased region" description="Basic and acidic residues" evidence="17">
    <location>
        <begin position="256"/>
        <end position="270"/>
    </location>
</feature>
<feature type="compositionally biased region" description="Basic and acidic residues" evidence="17">
    <location>
        <begin position="544"/>
        <end position="554"/>
    </location>
</feature>
<evidence type="ECO:0000256" key="3">
    <source>
        <dbReference type="ARBA" id="ARBA00010161"/>
    </source>
</evidence>
<accession>A0A8C2W5B0</accession>
<keyword evidence="11" id="KW-0346">Stress response</keyword>
<organism evidence="19 20">
    <name type="scientific">Chinchilla lanigera</name>
    <name type="common">Long-tailed chinchilla</name>
    <name type="synonym">Chinchilla villidera</name>
    <dbReference type="NCBI Taxonomy" id="34839"/>
    <lineage>
        <taxon>Eukaryota</taxon>
        <taxon>Metazoa</taxon>
        <taxon>Chordata</taxon>
        <taxon>Craniata</taxon>
        <taxon>Vertebrata</taxon>
        <taxon>Euteleostomi</taxon>
        <taxon>Mammalia</taxon>
        <taxon>Eutheria</taxon>
        <taxon>Euarchontoglires</taxon>
        <taxon>Glires</taxon>
        <taxon>Rodentia</taxon>
        <taxon>Hystricomorpha</taxon>
        <taxon>Chinchillidae</taxon>
        <taxon>Chinchilla</taxon>
    </lineage>
</organism>
<reference evidence="19" key="2">
    <citation type="submission" date="2025-09" db="UniProtKB">
        <authorList>
            <consortium name="Ensembl"/>
        </authorList>
    </citation>
    <scope>IDENTIFICATION</scope>
</reference>
<gene>
    <name evidence="19" type="primary">PPP1R15A</name>
</gene>
<evidence type="ECO:0000256" key="1">
    <source>
        <dbReference type="ARBA" id="ARBA00004397"/>
    </source>
</evidence>
<keyword evidence="5" id="KW-0053">Apoptosis</keyword>
<proteinExistence type="inferred from homology"/>
<keyword evidence="13" id="KW-0472">Membrane</keyword>
<evidence type="ECO:0000256" key="2">
    <source>
        <dbReference type="ARBA" id="ARBA00004570"/>
    </source>
</evidence>
<feature type="compositionally biased region" description="Acidic residues" evidence="17">
    <location>
        <begin position="438"/>
        <end position="453"/>
    </location>
</feature>
<dbReference type="GO" id="GO:0005794">
    <property type="term" value="C:Golgi apparatus"/>
    <property type="evidence" value="ECO:0007669"/>
    <property type="project" value="Ensembl"/>
</dbReference>
<keyword evidence="6" id="KW-0677">Repeat</keyword>
<dbReference type="GO" id="GO:0008157">
    <property type="term" value="F:protein phosphatase 1 binding"/>
    <property type="evidence" value="ECO:0007669"/>
    <property type="project" value="Ensembl"/>
</dbReference>
<feature type="compositionally biased region" description="Pro residues" evidence="17">
    <location>
        <begin position="629"/>
        <end position="645"/>
    </location>
</feature>
<reference evidence="19" key="1">
    <citation type="submission" date="2025-08" db="UniProtKB">
        <authorList>
            <consortium name="Ensembl"/>
        </authorList>
    </citation>
    <scope>IDENTIFICATION</scope>
</reference>
<feature type="compositionally biased region" description="Acidic residues" evidence="17">
    <location>
        <begin position="382"/>
        <end position="405"/>
    </location>
</feature>
<feature type="compositionally biased region" description="Low complexity" evidence="17">
    <location>
        <begin position="229"/>
        <end position="244"/>
    </location>
</feature>
<dbReference type="GO" id="GO:0036490">
    <property type="term" value="P:regulation of translation in response to endoplasmic reticulum stress"/>
    <property type="evidence" value="ECO:0007669"/>
    <property type="project" value="Ensembl"/>
</dbReference>
<feature type="compositionally biased region" description="Basic and acidic residues" evidence="17">
    <location>
        <begin position="350"/>
        <end position="360"/>
    </location>
</feature>
<evidence type="ECO:0000256" key="14">
    <source>
        <dbReference type="ARBA" id="ARBA00040008"/>
    </source>
</evidence>
<evidence type="ECO:0000256" key="10">
    <source>
        <dbReference type="ARBA" id="ARBA00022845"/>
    </source>
</evidence>
<feature type="region of interest" description="Disordered" evidence="17">
    <location>
        <begin position="535"/>
        <end position="554"/>
    </location>
</feature>
<dbReference type="Pfam" id="PF10488">
    <property type="entry name" value="PP1c_bdg"/>
    <property type="match status" value="1"/>
</dbReference>
<evidence type="ECO:0000256" key="9">
    <source>
        <dbReference type="ARBA" id="ARBA00022843"/>
    </source>
</evidence>
<evidence type="ECO:0000256" key="17">
    <source>
        <dbReference type="SAM" id="MobiDB-lite"/>
    </source>
</evidence>
<dbReference type="GO" id="GO:0005789">
    <property type="term" value="C:endoplasmic reticulum membrane"/>
    <property type="evidence" value="ECO:0007669"/>
    <property type="project" value="UniProtKB-SubCell"/>
</dbReference>
<dbReference type="GeneTree" id="ENSGT00940000154404"/>
<dbReference type="GO" id="GO:0043558">
    <property type="term" value="P:regulation of translational initiation in response to stress"/>
    <property type="evidence" value="ECO:0007669"/>
    <property type="project" value="Ensembl"/>
</dbReference>
<feature type="region of interest" description="Disordered" evidence="17">
    <location>
        <begin position="90"/>
        <end position="134"/>
    </location>
</feature>
<comment type="similarity">
    <text evidence="3">Belongs to the PPP1R15 family.</text>
</comment>
<feature type="compositionally biased region" description="Low complexity" evidence="17">
    <location>
        <begin position="277"/>
        <end position="288"/>
    </location>
</feature>
<feature type="compositionally biased region" description="Low complexity" evidence="17">
    <location>
        <begin position="170"/>
        <end position="184"/>
    </location>
</feature>
<comment type="subunit">
    <text evidence="16">Interacts with PPP1CA. Interacts with EIF2S1. Interacts with PCNA. Interacts with LYN and KMT2A/MLL1. Interacts with PPP1R1A and SMARCB1. Interacts with SMAD7. Interacts with BAG1. Interacts with NOX4.</text>
</comment>
<evidence type="ECO:0000256" key="5">
    <source>
        <dbReference type="ARBA" id="ARBA00022703"/>
    </source>
</evidence>
<comment type="subcellular location">
    <subcellularLocation>
        <location evidence="1">Endoplasmic reticulum membrane</location>
        <topology evidence="1">Peripheral membrane protein</topology>
        <orientation evidence="1">Cytoplasmic side</orientation>
    </subcellularLocation>
    <subcellularLocation>
        <location evidence="2">Mitochondrion outer membrane</location>
        <topology evidence="2">Peripheral membrane protein</topology>
        <orientation evidence="2">Cytoplasmic side</orientation>
    </subcellularLocation>
</comment>
<dbReference type="GO" id="GO:0005741">
    <property type="term" value="C:mitochondrial outer membrane"/>
    <property type="evidence" value="ECO:0007669"/>
    <property type="project" value="UniProtKB-SubCell"/>
</dbReference>
<feature type="compositionally biased region" description="Polar residues" evidence="17">
    <location>
        <begin position="417"/>
        <end position="427"/>
    </location>
</feature>
<feature type="compositionally biased region" description="Basic and acidic residues" evidence="17">
    <location>
        <begin position="487"/>
        <end position="496"/>
    </location>
</feature>
<dbReference type="OMA" id="VRAWVYR"/>
<keyword evidence="20" id="KW-1185">Reference proteome</keyword>
<dbReference type="GO" id="GO:0006915">
    <property type="term" value="P:apoptotic process"/>
    <property type="evidence" value="ECO:0007669"/>
    <property type="project" value="UniProtKB-KW"/>
</dbReference>
<dbReference type="GO" id="GO:0032058">
    <property type="term" value="P:positive regulation of translational initiation in response to stress"/>
    <property type="evidence" value="ECO:0007669"/>
    <property type="project" value="Ensembl"/>
</dbReference>
<keyword evidence="7" id="KW-1000">Mitochondrion outer membrane</keyword>
<evidence type="ECO:0000256" key="16">
    <source>
        <dbReference type="ARBA" id="ARBA00047011"/>
    </source>
</evidence>
<feature type="compositionally biased region" description="Acidic residues" evidence="17">
    <location>
        <begin position="192"/>
        <end position="204"/>
    </location>
</feature>
<evidence type="ECO:0000256" key="11">
    <source>
        <dbReference type="ARBA" id="ARBA00023016"/>
    </source>
</evidence>
<dbReference type="InterPro" id="IPR051254">
    <property type="entry name" value="PPP1R15"/>
</dbReference>
<keyword evidence="12" id="KW-0496">Mitochondrion</keyword>
<evidence type="ECO:0000256" key="7">
    <source>
        <dbReference type="ARBA" id="ARBA00022787"/>
    </source>
</evidence>
<feature type="compositionally biased region" description="Basic and acidic residues" evidence="17">
    <location>
        <begin position="298"/>
        <end position="318"/>
    </location>
</feature>
<dbReference type="GO" id="GO:0070972">
    <property type="term" value="P:protein localization to endoplasmic reticulum"/>
    <property type="evidence" value="ECO:0007669"/>
    <property type="project" value="Ensembl"/>
</dbReference>
<sequence length="654" mass="71043">MTQGHPQMPFSKWLLNFISLFFSFPQPRQMAPGQVPHHIRPWRDAQALYLLSPLMGFLSRAWSLLRGPGPPQPWLVEARIGADELEAGVEGEAKAPPEGLHFPRPQNPEGKAEDSTAPGEDGEAAAGPSLGLEASSSAPEAWRLCYGHGAGYGKEEADRQQPGGFTHGQPAPLSPRLLLRALPGPDKRPGDEQAEEREVAEEEGETKLAYLASHGQGGPAREEQEEAAEAVNREAAAASASPVAPGLRPSTWLCCPREEEERATEDKETENTGARESPLSPSCSSSCPGAWQSCSGEAAEKGTKAREVGKKGDADPKPRSLVPRQGLLLGPCEGQPRESAEEEDEEEDCDSRSAQDERGAGDPSTCTTDAFLRAWVYRPGEDTEEEEEEEEEEAEEGEEEDEDSDSGSAEEQGEADASSSTLGTSTFLRAWVYRPGEDTEEEDEWEENQDTEADSGAAEHREADWSPATSLQLQGTLPRAWTAPPGEGRREEHSAEARAGAGPQPLPVAIYVPGQTPPAPWATPKLPLRLQRRLRLSETLPQDQDPKVSPKDRKVRFSEKVTVHLLAVWAGPAQAARRGPWEQFARDRSRFARRIAQAQEELGPCLTPAWRARAWARLGNQPPATFLPTPSPPSPPSTPLPPQSLPSPQSRSCP</sequence>
<evidence type="ECO:0000313" key="20">
    <source>
        <dbReference type="Proteomes" id="UP000694398"/>
    </source>
</evidence>
<keyword evidence="4" id="KW-0597">Phosphoprotein</keyword>
<feature type="region of interest" description="Disordered" evidence="17">
    <location>
        <begin position="153"/>
        <end position="525"/>
    </location>
</feature>
<evidence type="ECO:0000259" key="18">
    <source>
        <dbReference type="Pfam" id="PF10488"/>
    </source>
</evidence>
<dbReference type="GO" id="GO:0019901">
    <property type="term" value="F:protein kinase binding"/>
    <property type="evidence" value="ECO:0007669"/>
    <property type="project" value="Ensembl"/>
</dbReference>
<keyword evidence="8" id="KW-0256">Endoplasmic reticulum</keyword>
<evidence type="ECO:0000256" key="6">
    <source>
        <dbReference type="ARBA" id="ARBA00022737"/>
    </source>
</evidence>
<feature type="compositionally biased region" description="Acidic residues" evidence="17">
    <location>
        <begin position="340"/>
        <end position="349"/>
    </location>
</feature>
<evidence type="ECO:0000256" key="12">
    <source>
        <dbReference type="ARBA" id="ARBA00023128"/>
    </source>
</evidence>
<dbReference type="GO" id="GO:0000164">
    <property type="term" value="C:protein phosphatase type 1 complex"/>
    <property type="evidence" value="ECO:0007669"/>
    <property type="project" value="Ensembl"/>
</dbReference>
<evidence type="ECO:0000256" key="8">
    <source>
        <dbReference type="ARBA" id="ARBA00022824"/>
    </source>
</evidence>
<evidence type="ECO:0000256" key="15">
    <source>
        <dbReference type="ARBA" id="ARBA00042438"/>
    </source>
</evidence>
<evidence type="ECO:0000313" key="19">
    <source>
        <dbReference type="Ensembl" id="ENSCLAP00000023355.1"/>
    </source>
</evidence>
<feature type="domain" description="Protein phosphatase 1 regulatory subunit 15A/B C-terminal" evidence="18">
    <location>
        <begin position="549"/>
        <end position="618"/>
    </location>
</feature>
<evidence type="ECO:0000256" key="13">
    <source>
        <dbReference type="ARBA" id="ARBA00023136"/>
    </source>
</evidence>
<evidence type="ECO:0000256" key="4">
    <source>
        <dbReference type="ARBA" id="ARBA00022553"/>
    </source>
</evidence>
<dbReference type="InterPro" id="IPR019523">
    <property type="entry name" value="Prot_Pase1_reg-su15A/B_C"/>
</dbReference>
<dbReference type="GO" id="GO:0071074">
    <property type="term" value="F:eukaryotic initiation factor eIF2 binding"/>
    <property type="evidence" value="ECO:0007669"/>
    <property type="project" value="Ensembl"/>
</dbReference>
<dbReference type="Proteomes" id="UP000694398">
    <property type="component" value="Unassembled WGS sequence"/>
</dbReference>
<dbReference type="PANTHER" id="PTHR16489">
    <property type="entry name" value="GH11727P"/>
    <property type="match status" value="1"/>
</dbReference>
<dbReference type="GO" id="GO:0072542">
    <property type="term" value="F:protein phosphatase activator activity"/>
    <property type="evidence" value="ECO:0007669"/>
    <property type="project" value="Ensembl"/>
</dbReference>
<feature type="region of interest" description="Disordered" evidence="17">
    <location>
        <begin position="620"/>
        <end position="654"/>
    </location>
</feature>
<dbReference type="PANTHER" id="PTHR16489:SF14">
    <property type="entry name" value="PROTEIN PHOSPHATASE 1 REGULATORY SUBUNIT 15A"/>
    <property type="match status" value="1"/>
</dbReference>
<protein>
    <recommendedName>
        <fullName evidence="14">Protein phosphatase 1 regulatory subunit 15A</fullName>
    </recommendedName>
    <alternativeName>
        <fullName evidence="15">Growth arrest and DNA damage-inducible protein GADD34</fullName>
    </alternativeName>
</protein>
<dbReference type="Ensembl" id="ENSCLAT00000023576.1">
    <property type="protein sequence ID" value="ENSCLAP00000023355.1"/>
    <property type="gene ID" value="ENSCLAG00000016020.1"/>
</dbReference>
<keyword evidence="9" id="KW-0832">Ubl conjugation</keyword>
<keyword evidence="10" id="KW-0810">Translation regulation</keyword>
<dbReference type="AlphaFoldDB" id="A0A8C2W5B0"/>